<accession>A0A0D2FUG9</accession>
<evidence type="ECO:0000313" key="2">
    <source>
        <dbReference type="Proteomes" id="UP000053789"/>
    </source>
</evidence>
<organism evidence="1 2">
    <name type="scientific">Cladophialophora bantiana (strain ATCC 10958 / CBS 173.52 / CDC B-1940 / NIH 8579)</name>
    <name type="common">Xylohypha bantiana</name>
    <dbReference type="NCBI Taxonomy" id="1442370"/>
    <lineage>
        <taxon>Eukaryota</taxon>
        <taxon>Fungi</taxon>
        <taxon>Dikarya</taxon>
        <taxon>Ascomycota</taxon>
        <taxon>Pezizomycotina</taxon>
        <taxon>Eurotiomycetes</taxon>
        <taxon>Chaetothyriomycetidae</taxon>
        <taxon>Chaetothyriales</taxon>
        <taxon>Herpotrichiellaceae</taxon>
        <taxon>Cladophialophora</taxon>
    </lineage>
</organism>
<sequence>MRLTKVLFDADHEEPPPRKEVGNRLLLLYEELSSIINALPEHLRATDASTPAVLTHYNYFQVLVLRMFLFLKQPAEDASPAVQQRAKESCIKSSLEVARFCKIYMSAYGSSIMTNTWTQSTSVALYTLVEEVAASDKNS</sequence>
<keyword evidence="2" id="KW-1185">Reference proteome</keyword>
<dbReference type="EMBL" id="KN846993">
    <property type="protein sequence ID" value="KIW90197.1"/>
    <property type="molecule type" value="Genomic_DNA"/>
</dbReference>
<dbReference type="HOGENOM" id="CLU_1844860_0_0_1"/>
<dbReference type="GeneID" id="27701768"/>
<dbReference type="VEuPathDB" id="FungiDB:Z519_08840"/>
<protein>
    <submittedName>
        <fullName evidence="1">Uncharacterized protein</fullName>
    </submittedName>
</protein>
<dbReference type="Proteomes" id="UP000053789">
    <property type="component" value="Unassembled WGS sequence"/>
</dbReference>
<gene>
    <name evidence="1" type="ORF">Z519_08840</name>
</gene>
<dbReference type="AlphaFoldDB" id="A0A0D2FUG9"/>
<evidence type="ECO:0000313" key="1">
    <source>
        <dbReference type="EMBL" id="KIW90197.1"/>
    </source>
</evidence>
<reference evidence="1" key="1">
    <citation type="submission" date="2015-01" db="EMBL/GenBank/DDBJ databases">
        <title>The Genome Sequence of Cladophialophora bantiana CBS 173.52.</title>
        <authorList>
            <consortium name="The Broad Institute Genomics Platform"/>
            <person name="Cuomo C."/>
            <person name="de Hoog S."/>
            <person name="Gorbushina A."/>
            <person name="Stielow B."/>
            <person name="Teixiera M."/>
            <person name="Abouelleil A."/>
            <person name="Chapman S.B."/>
            <person name="Priest M."/>
            <person name="Young S.K."/>
            <person name="Wortman J."/>
            <person name="Nusbaum C."/>
            <person name="Birren B."/>
        </authorList>
    </citation>
    <scope>NUCLEOTIDE SEQUENCE [LARGE SCALE GENOMIC DNA]</scope>
    <source>
        <strain evidence="1">CBS 173.52</strain>
    </source>
</reference>
<name>A0A0D2FUG9_CLAB1</name>
<dbReference type="RefSeq" id="XP_016616866.1">
    <property type="nucleotide sequence ID" value="XM_016766568.1"/>
</dbReference>
<proteinExistence type="predicted"/>